<evidence type="ECO:0000256" key="2">
    <source>
        <dbReference type="SAM" id="SignalP"/>
    </source>
</evidence>
<dbReference type="InterPro" id="IPR012332">
    <property type="entry name" value="Autotransporter_pectin_lyase_C"/>
</dbReference>
<dbReference type="PANTHER" id="PTHR35037:SF3">
    <property type="entry name" value="C-TERMINAL REGION OF AIDA-LIKE PROTEIN"/>
    <property type="match status" value="1"/>
</dbReference>
<dbReference type="InterPro" id="IPR011050">
    <property type="entry name" value="Pectin_lyase_fold/virulence"/>
</dbReference>
<dbReference type="InterPro" id="IPR036709">
    <property type="entry name" value="Autotransporte_beta_dom_sf"/>
</dbReference>
<dbReference type="RefSeq" id="WP_224315023.1">
    <property type="nucleotide sequence ID" value="NZ_JAIRBM010000016.1"/>
</dbReference>
<proteinExistence type="predicted"/>
<dbReference type="SMART" id="SM00869">
    <property type="entry name" value="Autotransporter"/>
    <property type="match status" value="1"/>
</dbReference>
<dbReference type="PROSITE" id="PS51208">
    <property type="entry name" value="AUTOTRANSPORTER"/>
    <property type="match status" value="1"/>
</dbReference>
<name>A0ABS7VRU0_9HYPH</name>
<dbReference type="PANTHER" id="PTHR35037">
    <property type="entry name" value="C-TERMINAL REGION OF AIDA-LIKE PROTEIN"/>
    <property type="match status" value="1"/>
</dbReference>
<organism evidence="4 5">
    <name type="scientific">Microvirga puerhi</name>
    <dbReference type="NCBI Taxonomy" id="2876078"/>
    <lineage>
        <taxon>Bacteria</taxon>
        <taxon>Pseudomonadati</taxon>
        <taxon>Pseudomonadota</taxon>
        <taxon>Alphaproteobacteria</taxon>
        <taxon>Hyphomicrobiales</taxon>
        <taxon>Methylobacteriaceae</taxon>
        <taxon>Microvirga</taxon>
    </lineage>
</organism>
<dbReference type="SUPFAM" id="SSF103515">
    <property type="entry name" value="Autotransporter"/>
    <property type="match status" value="1"/>
</dbReference>
<dbReference type="InterPro" id="IPR006315">
    <property type="entry name" value="OM_autotransptr_brl_dom"/>
</dbReference>
<dbReference type="NCBIfam" id="TIGR02601">
    <property type="entry name" value="autotrns_rpt"/>
    <property type="match status" value="3"/>
</dbReference>
<dbReference type="InterPro" id="IPR051551">
    <property type="entry name" value="Autotransporter_adhesion"/>
</dbReference>
<dbReference type="NCBIfam" id="TIGR01414">
    <property type="entry name" value="autotrans_barl"/>
    <property type="match status" value="1"/>
</dbReference>
<evidence type="ECO:0000313" key="4">
    <source>
        <dbReference type="EMBL" id="MBZ6078272.1"/>
    </source>
</evidence>
<dbReference type="Pfam" id="PF12951">
    <property type="entry name" value="PATR"/>
    <property type="match status" value="3"/>
</dbReference>
<evidence type="ECO:0000313" key="5">
    <source>
        <dbReference type="Proteomes" id="UP000704176"/>
    </source>
</evidence>
<feature type="chain" id="PRO_5045876527" evidence="2">
    <location>
        <begin position="50"/>
        <end position="1022"/>
    </location>
</feature>
<feature type="signal peptide" evidence="2">
    <location>
        <begin position="1"/>
        <end position="49"/>
    </location>
</feature>
<evidence type="ECO:0000256" key="1">
    <source>
        <dbReference type="ARBA" id="ARBA00022729"/>
    </source>
</evidence>
<evidence type="ECO:0000259" key="3">
    <source>
        <dbReference type="PROSITE" id="PS51208"/>
    </source>
</evidence>
<reference evidence="4 5" key="1">
    <citation type="submission" date="2021-09" db="EMBL/GenBank/DDBJ databases">
        <title>The complete genome sequence of a new microorganism.</title>
        <authorList>
            <person name="Zi Z."/>
        </authorList>
    </citation>
    <scope>NUCLEOTIDE SEQUENCE [LARGE SCALE GENOMIC DNA]</scope>
    <source>
        <strain evidence="4 5">WGZ8</strain>
    </source>
</reference>
<keyword evidence="5" id="KW-1185">Reference proteome</keyword>
<comment type="caution">
    <text evidence="4">The sequence shown here is derived from an EMBL/GenBank/DDBJ whole genome shotgun (WGS) entry which is preliminary data.</text>
</comment>
<gene>
    <name evidence="4" type="ORF">K9B37_18615</name>
</gene>
<dbReference type="Pfam" id="PF03797">
    <property type="entry name" value="Autotransporter"/>
    <property type="match status" value="1"/>
</dbReference>
<dbReference type="InterPro" id="IPR013425">
    <property type="entry name" value="Autotrns_rpt"/>
</dbReference>
<protein>
    <submittedName>
        <fullName evidence="4">Autotransporter domain-containing protein</fullName>
    </submittedName>
</protein>
<sequence length="1022" mass="101999">MRQSSRHLVEPVLKSSMPTSQPKAIVSRAFLLASASTAVLAFLTGAAQAIPPNTVVEGAPVTVPGTEASPWNILNNLMVGNTLGGTLIIGPGGQVNGTTARVGSDNVTGTVTVQGANSAWTNTGTISIGVGSAGFGFLNILNGGSVSDTTGQVGDNAGGTGSVTVSGAGSQWTNSQTLVVGWYGNGTVMIDNGGVVSAPTTWMGAVPSSAGTLTLGGTAGNRGVLTTGLLAKGLGDGRSGVATLNLNGGILRASADRALFLADQADYRYGFAPGDVVIGTGGAFIDSNGHNIGISAALGGPGGLTKLGAGTLTLSGANTYSGGTTISGGTLVANATSLKGPVLNNAALVFDQPVDGTFSGNISGSGSLTKAGAGALTLTGTNTYTGGTQVNGGTLVIGAPDALGSGPVTFGGGVLRFAYTGALDRPITVSSDGFTVDTNGNAQTMSAPLTGSGPFTKAGAGSLNLTGNNSLSGPTSVQAGRLAVNGSLASSSITVQNGATLGGNGTIGGLIVQSGGSAAPGNSIGRLSVAGNILFQSGSIYQVEANAAGQADRIDASGAATLQGGTVQVLAEQGTYLPRTTYTILSAAGGVSGRFSAVSSNLAFLLPSLDYGNNDVTLTLARSSNPAPQPIAFSSVATTINQFRTANAVEALGEGNWVFDTVLSQSVAGARQAFDALSGEAHASAVTVAYEDARLVQNAILTRLRDSLGGPALPRLAQDLYPAAFAADQPGRAVPPVAVVPQPLPPRYVLWGEGFGSWGQVRSNHNAASLDASTGGFILGGDALVADGIRLGLASGYTSTSFDVDQRLSSGSNESVFGALYGSGSWGNLSVRLGASYARHDIDVRRTVSAPALADATKASYDGSTLQAFGEVGYRLVWGQVQLEPFAGASVLRLETDGFQETGGAAALTGFGRTYELGTTTLGVRAEARLSSEAPLTVKGLVGWRHAIGDVAPQALLAFAGGASAFTVAGVPVDRDALVVEAGLDWQASEALSLGVSYSGQIGSRAQDHALKGNLTWKFDTH</sequence>
<dbReference type="InterPro" id="IPR030895">
    <property type="entry name" value="T5SS_PEPC_rpt"/>
</dbReference>
<keyword evidence="1 2" id="KW-0732">Signal</keyword>
<dbReference type="InterPro" id="IPR005546">
    <property type="entry name" value="Autotransporte_beta"/>
</dbReference>
<feature type="domain" description="Autotransporter" evidence="3">
    <location>
        <begin position="743"/>
        <end position="1019"/>
    </location>
</feature>
<dbReference type="Gene3D" id="2.40.128.130">
    <property type="entry name" value="Autotransporter beta-domain"/>
    <property type="match status" value="1"/>
</dbReference>
<dbReference type="Gene3D" id="2.160.20.20">
    <property type="match status" value="2"/>
</dbReference>
<dbReference type="NCBIfam" id="TIGR04393">
    <property type="entry name" value="rpt_T5SS_PEPC"/>
    <property type="match status" value="2"/>
</dbReference>
<dbReference type="SUPFAM" id="SSF51126">
    <property type="entry name" value="Pectin lyase-like"/>
    <property type="match status" value="2"/>
</dbReference>
<accession>A0ABS7VRU0</accession>
<dbReference type="Proteomes" id="UP000704176">
    <property type="component" value="Unassembled WGS sequence"/>
</dbReference>
<dbReference type="EMBL" id="JAIRBM010000016">
    <property type="protein sequence ID" value="MBZ6078272.1"/>
    <property type="molecule type" value="Genomic_DNA"/>
</dbReference>